<reference evidence="1 2" key="1">
    <citation type="submission" date="2016-04" db="EMBL/GenBank/DDBJ databases">
        <authorList>
            <person name="Evans L.H."/>
            <person name="Alamgir A."/>
            <person name="Owens N."/>
            <person name="Weber N.D."/>
            <person name="Virtaneva K."/>
            <person name="Barbian K."/>
            <person name="Babar A."/>
            <person name="Rosenke K."/>
        </authorList>
    </citation>
    <scope>NUCLEOTIDE SEQUENCE [LARGE SCALE GENOMIC DNA]</scope>
    <source>
        <strain evidence="1 2">LMa1</strain>
    </source>
</reference>
<keyword evidence="2" id="KW-1185">Reference proteome</keyword>
<dbReference type="EMBL" id="LYVF01000066">
    <property type="protein sequence ID" value="OAT85311.1"/>
    <property type="molecule type" value="Genomic_DNA"/>
</dbReference>
<gene>
    <name evidence="1" type="ORF">A6M21_17345</name>
</gene>
<protein>
    <submittedName>
        <fullName evidence="1">Uncharacterized protein</fullName>
    </submittedName>
</protein>
<proteinExistence type="predicted"/>
<organism evidence="1 2">
    <name type="scientific">Desulfotomaculum copahuensis</name>
    <dbReference type="NCBI Taxonomy" id="1838280"/>
    <lineage>
        <taxon>Bacteria</taxon>
        <taxon>Bacillati</taxon>
        <taxon>Bacillota</taxon>
        <taxon>Clostridia</taxon>
        <taxon>Eubacteriales</taxon>
        <taxon>Desulfotomaculaceae</taxon>
        <taxon>Desulfotomaculum</taxon>
    </lineage>
</organism>
<dbReference type="OrthoDB" id="1683055at2"/>
<dbReference type="Proteomes" id="UP000078532">
    <property type="component" value="Unassembled WGS sequence"/>
</dbReference>
<name>A0A1B7LGT3_9FIRM</name>
<dbReference type="RefSeq" id="WP_066666913.1">
    <property type="nucleotide sequence ID" value="NZ_LYVF01000066.1"/>
</dbReference>
<sequence length="180" mass="18726">MSGEDKLIQDLPAADLSAAGEDAQASGFFTGATGKLTEFRFNEPYATPSAPAGNLASATFATTFILVDDPGDLVWINATMSWYATFTAAGSVDVIFSIVRDGTPIYSITQSVANPVAAGATVSNIARLQYVDLPLAGVSKPTLTPVTYSLYVTTATAVAFSTGPFTLSVAEIEPNRPGIF</sequence>
<evidence type="ECO:0000313" key="2">
    <source>
        <dbReference type="Proteomes" id="UP000078532"/>
    </source>
</evidence>
<comment type="caution">
    <text evidence="1">The sequence shown here is derived from an EMBL/GenBank/DDBJ whole genome shotgun (WGS) entry which is preliminary data.</text>
</comment>
<accession>A0A1B7LGT3</accession>
<evidence type="ECO:0000313" key="1">
    <source>
        <dbReference type="EMBL" id="OAT85311.1"/>
    </source>
</evidence>
<dbReference type="AlphaFoldDB" id="A0A1B7LGT3"/>